<keyword evidence="1" id="KW-0378">Hydrolase</keyword>
<keyword evidence="2" id="KW-1133">Transmembrane helix</keyword>
<dbReference type="GO" id="GO:0016787">
    <property type="term" value="F:hydrolase activity"/>
    <property type="evidence" value="ECO:0007669"/>
    <property type="project" value="UniProtKB-KW"/>
</dbReference>
<keyword evidence="2" id="KW-0812">Transmembrane</keyword>
<dbReference type="RefSeq" id="WP_125943705.1">
    <property type="nucleotide sequence ID" value="NZ_PXZH01000005.1"/>
</dbReference>
<dbReference type="PANTHER" id="PTHR48081">
    <property type="entry name" value="AB HYDROLASE SUPERFAMILY PROTEIN C4A8.06C"/>
    <property type="match status" value="1"/>
</dbReference>
<dbReference type="InterPro" id="IPR050300">
    <property type="entry name" value="GDXG_lipolytic_enzyme"/>
</dbReference>
<organism evidence="4 5">
    <name type="scientific">Vagococcus humatus</name>
    <dbReference type="NCBI Taxonomy" id="1889241"/>
    <lineage>
        <taxon>Bacteria</taxon>
        <taxon>Bacillati</taxon>
        <taxon>Bacillota</taxon>
        <taxon>Bacilli</taxon>
        <taxon>Lactobacillales</taxon>
        <taxon>Enterococcaceae</taxon>
        <taxon>Vagococcus</taxon>
    </lineage>
</organism>
<evidence type="ECO:0000313" key="5">
    <source>
        <dbReference type="Proteomes" id="UP000277864"/>
    </source>
</evidence>
<feature type="domain" description="BD-FAE-like" evidence="3">
    <location>
        <begin position="75"/>
        <end position="266"/>
    </location>
</feature>
<comment type="caution">
    <text evidence="4">The sequence shown here is derived from an EMBL/GenBank/DDBJ whole genome shotgun (WGS) entry which is preliminary data.</text>
</comment>
<dbReference type="PANTHER" id="PTHR48081:SF6">
    <property type="entry name" value="PEPTIDASE S9 PROLYL OLIGOPEPTIDASE CATALYTIC DOMAIN-CONTAINING PROTEIN"/>
    <property type="match status" value="1"/>
</dbReference>
<dbReference type="SUPFAM" id="SSF53474">
    <property type="entry name" value="alpha/beta-Hydrolases"/>
    <property type="match status" value="1"/>
</dbReference>
<keyword evidence="2" id="KW-0472">Membrane</keyword>
<reference evidence="4 5" key="1">
    <citation type="submission" date="2018-03" db="EMBL/GenBank/DDBJ databases">
        <authorList>
            <person name="Gulvik C.A."/>
        </authorList>
    </citation>
    <scope>NUCLEOTIDE SEQUENCE [LARGE SCALE GENOMIC DNA]</scope>
    <source>
        <strain evidence="4 5">JCM 31581</strain>
    </source>
</reference>
<dbReference type="Proteomes" id="UP000277864">
    <property type="component" value="Unassembled WGS sequence"/>
</dbReference>
<gene>
    <name evidence="4" type="ORF">C7P63_08365</name>
</gene>
<proteinExistence type="predicted"/>
<evidence type="ECO:0000256" key="1">
    <source>
        <dbReference type="ARBA" id="ARBA00022801"/>
    </source>
</evidence>
<name>A0A3R9YJ00_9ENTE</name>
<sequence length="329" mass="37739">MKEMIKDTLMILGVCLVFSIYVMVFTPYPAIDYLKVSEKNEWVTKEPKNFAEIKKTVAYYKDQTYPSLASNNQYDLYVTKEPNRPLVIWIHGGQFVTGDKSDARTYGYLLANQGYNVASINYELLPNGQNPLPLIQVNDFIKEIKSKANKYGINLEQLYFAGNGSGGTLAGQYVNLQMNEKYRKQLSFNQELDPTHIKGALFYASPFSIKEFKEKNKLVSSDYLMKRLGWAYFGKAQWEETSVVSDLAWPKMIDHYPPVFLTDGNTLPIFEQSSGSLTTLLERKGIPVTAVHYSKEKSKVSNESLFNFHQPQSKETFIKTLQFLQLQER</sequence>
<dbReference type="AlphaFoldDB" id="A0A3R9YJ00"/>
<dbReference type="Pfam" id="PF20434">
    <property type="entry name" value="BD-FAE"/>
    <property type="match status" value="1"/>
</dbReference>
<evidence type="ECO:0000256" key="2">
    <source>
        <dbReference type="SAM" id="Phobius"/>
    </source>
</evidence>
<dbReference type="EMBL" id="PXZH01000005">
    <property type="protein sequence ID" value="RST88827.1"/>
    <property type="molecule type" value="Genomic_DNA"/>
</dbReference>
<evidence type="ECO:0000259" key="3">
    <source>
        <dbReference type="Pfam" id="PF20434"/>
    </source>
</evidence>
<dbReference type="InterPro" id="IPR049492">
    <property type="entry name" value="BD-FAE-like_dom"/>
</dbReference>
<dbReference type="OrthoDB" id="9815425at2"/>
<feature type="transmembrane region" description="Helical" evidence="2">
    <location>
        <begin position="9"/>
        <end position="30"/>
    </location>
</feature>
<dbReference type="Gene3D" id="3.40.50.1820">
    <property type="entry name" value="alpha/beta hydrolase"/>
    <property type="match status" value="1"/>
</dbReference>
<protein>
    <recommendedName>
        <fullName evidence="3">BD-FAE-like domain-containing protein</fullName>
    </recommendedName>
</protein>
<dbReference type="InterPro" id="IPR029058">
    <property type="entry name" value="AB_hydrolase_fold"/>
</dbReference>
<keyword evidence="5" id="KW-1185">Reference proteome</keyword>
<accession>A0A3R9YJ00</accession>
<evidence type="ECO:0000313" key="4">
    <source>
        <dbReference type="EMBL" id="RST88827.1"/>
    </source>
</evidence>